<dbReference type="InterPro" id="IPR051084">
    <property type="entry name" value="H+-coupled_symporters"/>
</dbReference>
<dbReference type="PROSITE" id="PS00217">
    <property type="entry name" value="SUGAR_TRANSPORT_2"/>
    <property type="match status" value="1"/>
</dbReference>
<gene>
    <name evidence="10" type="ORF">AWB79_05478</name>
</gene>
<evidence type="ECO:0000256" key="8">
    <source>
        <dbReference type="SAM" id="Phobius"/>
    </source>
</evidence>
<dbReference type="SUPFAM" id="SSF103473">
    <property type="entry name" value="MFS general substrate transporter"/>
    <property type="match status" value="1"/>
</dbReference>
<reference evidence="10" key="1">
    <citation type="submission" date="2016-01" db="EMBL/GenBank/DDBJ databases">
        <authorList>
            <person name="Peeters C."/>
        </authorList>
    </citation>
    <scope>NUCLEOTIDE SEQUENCE</scope>
    <source>
        <strain evidence="10">LMG 29322</strain>
    </source>
</reference>
<evidence type="ECO:0000259" key="9">
    <source>
        <dbReference type="PROSITE" id="PS50850"/>
    </source>
</evidence>
<dbReference type="STRING" id="1777140.AWB79_05478"/>
<dbReference type="InterPro" id="IPR005829">
    <property type="entry name" value="Sugar_transporter_CS"/>
</dbReference>
<keyword evidence="7 8" id="KW-0472">Membrane</keyword>
<keyword evidence="5" id="KW-0769">Symport</keyword>
<evidence type="ECO:0000313" key="11">
    <source>
        <dbReference type="Proteomes" id="UP000054851"/>
    </source>
</evidence>
<comment type="subcellular location">
    <subcellularLocation>
        <location evidence="1">Cell membrane</location>
        <topology evidence="1">Multi-pass membrane protein</topology>
    </subcellularLocation>
</comment>
<feature type="transmembrane region" description="Helical" evidence="8">
    <location>
        <begin position="103"/>
        <end position="121"/>
    </location>
</feature>
<feature type="transmembrane region" description="Helical" evidence="8">
    <location>
        <begin position="384"/>
        <end position="404"/>
    </location>
</feature>
<comment type="caution">
    <text evidence="10">The sequence shown here is derived from an EMBL/GenBank/DDBJ whole genome shotgun (WGS) entry which is preliminary data.</text>
</comment>
<keyword evidence="11" id="KW-1185">Reference proteome</keyword>
<feature type="transmembrane region" description="Helical" evidence="8">
    <location>
        <begin position="410"/>
        <end position="431"/>
    </location>
</feature>
<dbReference type="PANTHER" id="PTHR43528:SF3">
    <property type="entry name" value="CITRATE-PROTON SYMPORTER"/>
    <property type="match status" value="1"/>
</dbReference>
<feature type="transmembrane region" description="Helical" evidence="8">
    <location>
        <begin position="252"/>
        <end position="274"/>
    </location>
</feature>
<dbReference type="PANTHER" id="PTHR43528">
    <property type="entry name" value="ALPHA-KETOGLUTARATE PERMEASE"/>
    <property type="match status" value="1"/>
</dbReference>
<dbReference type="Pfam" id="PF00083">
    <property type="entry name" value="Sugar_tr"/>
    <property type="match status" value="1"/>
</dbReference>
<feature type="transmembrane region" description="Helical" evidence="8">
    <location>
        <begin position="345"/>
        <end position="372"/>
    </location>
</feature>
<name>A0A158CJD4_9BURK</name>
<keyword evidence="3" id="KW-1003">Cell membrane</keyword>
<dbReference type="Gene3D" id="1.20.1250.20">
    <property type="entry name" value="MFS general substrate transporter like domains"/>
    <property type="match status" value="1"/>
</dbReference>
<dbReference type="GO" id="GO:0005886">
    <property type="term" value="C:plasma membrane"/>
    <property type="evidence" value="ECO:0007669"/>
    <property type="project" value="UniProtKB-SubCell"/>
</dbReference>
<dbReference type="InterPro" id="IPR036259">
    <property type="entry name" value="MFS_trans_sf"/>
</dbReference>
<evidence type="ECO:0000313" key="10">
    <source>
        <dbReference type="EMBL" id="SAK82392.1"/>
    </source>
</evidence>
<evidence type="ECO:0000256" key="7">
    <source>
        <dbReference type="ARBA" id="ARBA00023136"/>
    </source>
</evidence>
<sequence>MLESVSNASIVDPSEGHQTDQHLASKIRPSAIVAAVAGNALEVYDFIIYAFFAVYIGRAFFPLQGAYGSMLAATATFGVGFIVRPLGAILIGSFADRVGRKPAMILTVMLITVGTLGIAATPSYESIGIAAPIIVVLCRLFQGFALGGEIGPATTLLVEAAPANRRAAYSSWQLASQGIAVATGGTIGVIVAMVLEPKQLAAWGWRIPFLLSLLLVPIAVYIRRQLPETHAESGERTTGEVVGGVLREHGRVVFLSVLLMMAVGVASQVGNYLVSFAILTLKLPAAVAQSSSIIGGIMTFAPALAAGLWCDVKGRKVVLVLPRLLLAVSIIPCFMWLVASPSTASFLIVTTVIASLTAMTAVATIVTVPELLPAKYRSTGLSMVYALGASLFGGATQFVVTWLLKLTNDPLTPAYVVAVTTGISLIAAWLLPETRDVDVSQ</sequence>
<dbReference type="PROSITE" id="PS50850">
    <property type="entry name" value="MFS"/>
    <property type="match status" value="1"/>
</dbReference>
<evidence type="ECO:0000256" key="4">
    <source>
        <dbReference type="ARBA" id="ARBA00022692"/>
    </source>
</evidence>
<evidence type="ECO:0000256" key="1">
    <source>
        <dbReference type="ARBA" id="ARBA00004651"/>
    </source>
</evidence>
<dbReference type="RefSeq" id="WP_061170557.1">
    <property type="nucleotide sequence ID" value="NZ_FCOA02000023.1"/>
</dbReference>
<dbReference type="InterPro" id="IPR020846">
    <property type="entry name" value="MFS_dom"/>
</dbReference>
<proteinExistence type="predicted"/>
<feature type="transmembrane region" description="Helical" evidence="8">
    <location>
        <begin position="286"/>
        <end position="310"/>
    </location>
</feature>
<feature type="transmembrane region" description="Helical" evidence="8">
    <location>
        <begin position="127"/>
        <end position="147"/>
    </location>
</feature>
<dbReference type="Proteomes" id="UP000054851">
    <property type="component" value="Unassembled WGS sequence"/>
</dbReference>
<protein>
    <submittedName>
        <fullName evidence="10">Major facilitator family transporter</fullName>
    </submittedName>
</protein>
<evidence type="ECO:0000256" key="5">
    <source>
        <dbReference type="ARBA" id="ARBA00022847"/>
    </source>
</evidence>
<feature type="transmembrane region" description="Helical" evidence="8">
    <location>
        <begin position="317"/>
        <end position="339"/>
    </location>
</feature>
<evidence type="ECO:0000256" key="3">
    <source>
        <dbReference type="ARBA" id="ARBA00022475"/>
    </source>
</evidence>
<accession>A0A158CJD4</accession>
<dbReference type="InterPro" id="IPR005828">
    <property type="entry name" value="MFS_sugar_transport-like"/>
</dbReference>
<feature type="domain" description="Major facilitator superfamily (MFS) profile" evidence="9">
    <location>
        <begin position="31"/>
        <end position="436"/>
    </location>
</feature>
<feature type="transmembrane region" description="Helical" evidence="8">
    <location>
        <begin position="201"/>
        <end position="222"/>
    </location>
</feature>
<dbReference type="EMBL" id="FCOA02000023">
    <property type="protein sequence ID" value="SAK82392.1"/>
    <property type="molecule type" value="Genomic_DNA"/>
</dbReference>
<evidence type="ECO:0000256" key="6">
    <source>
        <dbReference type="ARBA" id="ARBA00022989"/>
    </source>
</evidence>
<feature type="transmembrane region" description="Helical" evidence="8">
    <location>
        <begin position="31"/>
        <end position="56"/>
    </location>
</feature>
<keyword evidence="2" id="KW-0813">Transport</keyword>
<feature type="transmembrane region" description="Helical" evidence="8">
    <location>
        <begin position="68"/>
        <end position="91"/>
    </location>
</feature>
<dbReference type="OrthoDB" id="6766492at2"/>
<keyword evidence="4 8" id="KW-0812">Transmembrane</keyword>
<feature type="transmembrane region" description="Helical" evidence="8">
    <location>
        <begin position="174"/>
        <end position="195"/>
    </location>
</feature>
<evidence type="ECO:0000256" key="2">
    <source>
        <dbReference type="ARBA" id="ARBA00022448"/>
    </source>
</evidence>
<keyword evidence="6 8" id="KW-1133">Transmembrane helix</keyword>
<dbReference type="AlphaFoldDB" id="A0A158CJD4"/>
<organism evidence="10 11">
    <name type="scientific">Caballeronia hypogeia</name>
    <dbReference type="NCBI Taxonomy" id="1777140"/>
    <lineage>
        <taxon>Bacteria</taxon>
        <taxon>Pseudomonadati</taxon>
        <taxon>Pseudomonadota</taxon>
        <taxon>Betaproteobacteria</taxon>
        <taxon>Burkholderiales</taxon>
        <taxon>Burkholderiaceae</taxon>
        <taxon>Caballeronia</taxon>
    </lineage>
</organism>
<dbReference type="FunFam" id="1.20.1250.20:FF:000001">
    <property type="entry name" value="Dicarboxylate MFS transporter"/>
    <property type="match status" value="1"/>
</dbReference>
<dbReference type="GO" id="GO:0015293">
    <property type="term" value="F:symporter activity"/>
    <property type="evidence" value="ECO:0007669"/>
    <property type="project" value="UniProtKB-KW"/>
</dbReference>